<dbReference type="InterPro" id="IPR011989">
    <property type="entry name" value="ARM-like"/>
</dbReference>
<dbReference type="PANTHER" id="PTHR12697:SF5">
    <property type="entry name" value="DEOXYHYPUSINE HYDROXYLASE"/>
    <property type="match status" value="1"/>
</dbReference>
<protein>
    <submittedName>
        <fullName evidence="2">HEAT repeat protein</fullName>
    </submittedName>
</protein>
<comment type="caution">
    <text evidence="2">The sequence shown here is derived from an EMBL/GenBank/DDBJ whole genome shotgun (WGS) entry which is preliminary data.</text>
</comment>
<dbReference type="GO" id="GO:0016491">
    <property type="term" value="F:oxidoreductase activity"/>
    <property type="evidence" value="ECO:0007669"/>
    <property type="project" value="TreeGrafter"/>
</dbReference>
<evidence type="ECO:0000313" key="3">
    <source>
        <dbReference type="Proteomes" id="UP000587760"/>
    </source>
</evidence>
<accession>A0A841R597</accession>
<dbReference type="Proteomes" id="UP000587760">
    <property type="component" value="Unassembled WGS sequence"/>
</dbReference>
<dbReference type="AlphaFoldDB" id="A0A841R597"/>
<dbReference type="SMART" id="SM00567">
    <property type="entry name" value="EZ_HEAT"/>
    <property type="match status" value="5"/>
</dbReference>
<dbReference type="InterPro" id="IPR016024">
    <property type="entry name" value="ARM-type_fold"/>
</dbReference>
<sequence>MKHKILITFLIIALGHSLSADIVSTPLGNRLRQIFPEIRDNYIDLNKNGKLDRLDDMDERISDFLVQDDQLQVQETLEYIKTNYRYFPVRTLESVRDALNSPEGTINELIGLNYGSSISQLIEKRIAMGEYGLYLPPSARRVAMAEMSGFLEEMNQAYKKEGNQAENQFSAAKSSLYSMLEKGYPLPEPMTENEKEILESTLINTLIREQSNNEAVETALYTLGLIRSSRGIPYIIPLVSHTSYSVSSIRSLGAIGNLEALDLLLIALEENPDDNKKIEIIRALGSMGARESLQPLLSILNEEELSEPLLKAVLDSLGKIAAAGTKDRRISAALAEYLNSADPGLRISAVNGLAAFNDQATVASLLGLFKKERSETVLLTLVDRAAGIENQSIVPSLSNLLQNPQTSLELKISCLEAIGNHRDGIKGVNGILAELSSSEPELRRAAYDASKALFRSDSTALTASLARSVNINKDLLFQQQAARLFAELPDEGSINSLLAMLDSEDPEVKRFSTLALYRIRPAGNLRITTALNKMVSNETEPLDVRINAVRALGAAGFDHPSVNVEQTLITAANMRDAKYAQLRYFSLKALGQMSGLTDDSVEKIIAIAGRERDMSIREEAVRTLSSIGIAGKERLDLISSALEKLNPRTNTSIAIQFCELLGEAGNDSFISFAKELKPYLETIGDKRRLAYSFYLSGTDEGYENFIMMGEDRELTDFISSLAESADRELLTRVIERLKRTGVNSEILELTAIIESELSYSS</sequence>
<proteinExistence type="predicted"/>
<keyword evidence="1" id="KW-0732">Signal</keyword>
<gene>
    <name evidence="2" type="ORF">HNR50_000629</name>
</gene>
<reference evidence="2 3" key="1">
    <citation type="submission" date="2020-08" db="EMBL/GenBank/DDBJ databases">
        <title>Genomic Encyclopedia of Type Strains, Phase IV (KMG-IV): sequencing the most valuable type-strain genomes for metagenomic binning, comparative biology and taxonomic classification.</title>
        <authorList>
            <person name="Goeker M."/>
        </authorList>
    </citation>
    <scope>NUCLEOTIDE SEQUENCE [LARGE SCALE GENOMIC DNA]</scope>
    <source>
        <strain evidence="2 3">DSM 2461</strain>
    </source>
</reference>
<dbReference type="EMBL" id="JACHGJ010000001">
    <property type="protein sequence ID" value="MBB6478996.1"/>
    <property type="molecule type" value="Genomic_DNA"/>
</dbReference>
<feature type="signal peptide" evidence="1">
    <location>
        <begin position="1"/>
        <end position="20"/>
    </location>
</feature>
<name>A0A841R597_9SPIO</name>
<dbReference type="PANTHER" id="PTHR12697">
    <property type="entry name" value="PBS LYASE HEAT-LIKE PROTEIN"/>
    <property type="match status" value="1"/>
</dbReference>
<dbReference type="SUPFAM" id="SSF48371">
    <property type="entry name" value="ARM repeat"/>
    <property type="match status" value="1"/>
</dbReference>
<organism evidence="2 3">
    <name type="scientific">Spirochaeta isovalerica</name>
    <dbReference type="NCBI Taxonomy" id="150"/>
    <lineage>
        <taxon>Bacteria</taxon>
        <taxon>Pseudomonadati</taxon>
        <taxon>Spirochaetota</taxon>
        <taxon>Spirochaetia</taxon>
        <taxon>Spirochaetales</taxon>
        <taxon>Spirochaetaceae</taxon>
        <taxon>Spirochaeta</taxon>
    </lineage>
</organism>
<keyword evidence="3" id="KW-1185">Reference proteome</keyword>
<evidence type="ECO:0000256" key="1">
    <source>
        <dbReference type="SAM" id="SignalP"/>
    </source>
</evidence>
<dbReference type="Gene3D" id="1.25.10.10">
    <property type="entry name" value="Leucine-rich Repeat Variant"/>
    <property type="match status" value="2"/>
</dbReference>
<dbReference type="InterPro" id="IPR004155">
    <property type="entry name" value="PBS_lyase_HEAT"/>
</dbReference>
<feature type="chain" id="PRO_5032791530" evidence="1">
    <location>
        <begin position="21"/>
        <end position="761"/>
    </location>
</feature>
<evidence type="ECO:0000313" key="2">
    <source>
        <dbReference type="EMBL" id="MBB6478996.1"/>
    </source>
</evidence>
<dbReference type="RefSeq" id="WP_184743625.1">
    <property type="nucleotide sequence ID" value="NZ_JACHGJ010000001.1"/>
</dbReference>